<sequence length="1201" mass="131580">MSEDKFQKNYEYVSHFEGEISLKGKAFELETTRGDEEESNPALADDALDDSSSSYCTALCSLSEYSEALDDETQTTCTDPPCSTPINSPNSTPWDYLKSKTNTVQTDTKPNQNDGFLEHKITPNSRSTDKYHQEKNQEQNGNKREEHPATLQASCRNADYKPSTEFKLDSSESIISKLKCQGEEHGIGVGKEQAELSLNTGNRKLPASCSSTLIANKQESGILPRCYSKRLLTTRNQHQSQSPPVSRRLKKQDRQGIGLSALLPPTPCSISRQHCSSADNTEGKFSMATKVVGTTTEVGSLPALEYTRTSCPETNYLDVFNSTCWSSTQLSSNRDFYKWSKDVLSFEMPFISTNNNNTSACSEASSFECIDVALENHEEVERNAKTVPKRQIQLKRRDNTESHANEKDIVASTLNHPRDLLQRQHSTPAAFQQDSHRSETKSGQSEQKQKLQKSLSLDETSSKTKLASCIIKNVLSKRMQHEQNQTFCPIKTDGKVNNIDLLTSCAKEECTEIDEGNLATVTLLSSHTSSQSPTLKTDSQTIRSIKEHISVSSKILPKLITKHSFNPLLGGLGRTQIQGSGTEIAAYSETEQEKLSPSKEANQGSKEKLSCDSAKGKAWNLSAVTSGAVGKQATVKTTPEECVNLQAAQKQHYVKDPSIEPKEEKPGERKENTQSPTVSAGLDCSLDANTVDNVLSKSAQCNLEKDQESGKGELRPPGQSVNMGIQSQGKSRAIAPVHVVRDMRSLVKNTYSLSFRGPSEAVQGLDVHSFTTAGPHPVISKRENKLKVRKRDEKLHVPKANLPLALDPVMDLASLDSASRECATKTLSILESNDKIPHTGFTKVSPINAAQPNSCGLSKSPEAQDSTTAMSQTNVQCSNTYVKQTTCTSKPVRARKRTVTNPSKNEQSADIRNPECEKPKIFAVHPTQPLSTALLYCPPSESSEQQGSCKLSSQERSAEKDAQQIPGLPAKSQSSAGPPSACILTVAPAPVFPSYFYKPNVLSYPNMGTVSYVQGPVLLQMPPHNQPATASGPIPLIKSSSVEERLLSQPYMADGYLVQRETSKQMENGDTSQKMPSPDTQPCTAFVTTFGAEGKHGGASMLYPEMGGSQHVSNPRHMLLDPETGQCFYVDMPQLPQRKMLFDPETCQYVEVVVPQQTLSSSVMTTPCAVPFSSLHIPAMYTPHCLSYVQPQHQVLPPPQP</sequence>
<dbReference type="GO" id="GO:0005654">
    <property type="term" value="C:nucleoplasm"/>
    <property type="evidence" value="ECO:0007669"/>
    <property type="project" value="TreeGrafter"/>
</dbReference>
<feature type="compositionally biased region" description="Basic and acidic residues" evidence="1">
    <location>
        <begin position="653"/>
        <end position="672"/>
    </location>
</feature>
<proteinExistence type="predicted"/>
<dbReference type="InterPro" id="IPR052303">
    <property type="entry name" value="CEFIP"/>
</dbReference>
<feature type="region of interest" description="Disordered" evidence="1">
    <location>
        <begin position="647"/>
        <end position="684"/>
    </location>
</feature>
<accession>A0A9D3NFP8</accession>
<dbReference type="AlphaFoldDB" id="A0A9D3NFP8"/>
<feature type="region of interest" description="Disordered" evidence="1">
    <location>
        <begin position="589"/>
        <end position="612"/>
    </location>
</feature>
<evidence type="ECO:0000313" key="4">
    <source>
        <dbReference type="Proteomes" id="UP000824219"/>
    </source>
</evidence>
<feature type="region of interest" description="Disordered" evidence="1">
    <location>
        <begin position="28"/>
        <end position="48"/>
    </location>
</feature>
<feature type="compositionally biased region" description="Polar residues" evidence="1">
    <location>
        <begin position="424"/>
        <end position="433"/>
    </location>
</feature>
<dbReference type="PANTHER" id="PTHR33775">
    <property type="entry name" value="CARDIAC-ENRICHED FHL2-INTERACTING PROTEIN-RELATED"/>
    <property type="match status" value="1"/>
</dbReference>
<feature type="compositionally biased region" description="Basic and acidic residues" evidence="1">
    <location>
        <begin position="703"/>
        <end position="714"/>
    </location>
</feature>
<dbReference type="PANTHER" id="PTHR33775:SF1">
    <property type="entry name" value="PROLINE-RICH BASIC PROTEIN 1"/>
    <property type="match status" value="1"/>
</dbReference>
<feature type="region of interest" description="Disordered" evidence="1">
    <location>
        <begin position="424"/>
        <end position="457"/>
    </location>
</feature>
<feature type="region of interest" description="Disordered" evidence="1">
    <location>
        <begin position="888"/>
        <end position="914"/>
    </location>
</feature>
<feature type="region of interest" description="Disordered" evidence="1">
    <location>
        <begin position="71"/>
        <end position="154"/>
    </location>
</feature>
<dbReference type="InterPro" id="IPR027838">
    <property type="entry name" value="DUF4585"/>
</dbReference>
<feature type="region of interest" description="Disordered" evidence="1">
    <location>
        <begin position="384"/>
        <end position="406"/>
    </location>
</feature>
<feature type="compositionally biased region" description="Basic and acidic residues" evidence="1">
    <location>
        <begin position="395"/>
        <end position="406"/>
    </location>
</feature>
<feature type="region of interest" description="Disordered" evidence="1">
    <location>
        <begin position="852"/>
        <end position="872"/>
    </location>
</feature>
<gene>
    <name evidence="3" type="ORF">KOW79_015817</name>
</gene>
<feature type="compositionally biased region" description="Polar residues" evidence="1">
    <location>
        <begin position="719"/>
        <end position="729"/>
    </location>
</feature>
<comment type="caution">
    <text evidence="3">The sequence shown here is derived from an EMBL/GenBank/DDBJ whole genome shotgun (WGS) entry which is preliminary data.</text>
</comment>
<keyword evidence="4" id="KW-1185">Reference proteome</keyword>
<evidence type="ECO:0000256" key="1">
    <source>
        <dbReference type="SAM" id="MobiDB-lite"/>
    </source>
</evidence>
<protein>
    <recommendedName>
        <fullName evidence="2">DUF4585 domain-containing protein</fullName>
    </recommendedName>
</protein>
<feature type="region of interest" description="Disordered" evidence="1">
    <location>
        <begin position="703"/>
        <end position="729"/>
    </location>
</feature>
<feature type="compositionally biased region" description="Low complexity" evidence="1">
    <location>
        <begin position="441"/>
        <end position="457"/>
    </location>
</feature>
<evidence type="ECO:0000313" key="3">
    <source>
        <dbReference type="EMBL" id="KAG7321402.1"/>
    </source>
</evidence>
<feature type="compositionally biased region" description="Basic and acidic residues" evidence="1">
    <location>
        <begin position="116"/>
        <end position="148"/>
    </location>
</feature>
<evidence type="ECO:0000259" key="2">
    <source>
        <dbReference type="Pfam" id="PF15232"/>
    </source>
</evidence>
<feature type="compositionally biased region" description="Polar residues" evidence="1">
    <location>
        <begin position="945"/>
        <end position="955"/>
    </location>
</feature>
<reference evidence="3 4" key="1">
    <citation type="submission" date="2021-06" db="EMBL/GenBank/DDBJ databases">
        <title>Chromosome-level genome assembly of the red-tail catfish (Hemibagrus wyckioides).</title>
        <authorList>
            <person name="Shao F."/>
        </authorList>
    </citation>
    <scope>NUCLEOTIDE SEQUENCE [LARGE SCALE GENOMIC DNA]</scope>
    <source>
        <strain evidence="3">EC202008001</strain>
        <tissue evidence="3">Blood</tissue>
    </source>
</reference>
<feature type="compositionally biased region" description="Polar residues" evidence="1">
    <location>
        <begin position="84"/>
        <end position="114"/>
    </location>
</feature>
<organism evidence="3 4">
    <name type="scientific">Hemibagrus wyckioides</name>
    <dbReference type="NCBI Taxonomy" id="337641"/>
    <lineage>
        <taxon>Eukaryota</taxon>
        <taxon>Metazoa</taxon>
        <taxon>Chordata</taxon>
        <taxon>Craniata</taxon>
        <taxon>Vertebrata</taxon>
        <taxon>Euteleostomi</taxon>
        <taxon>Actinopterygii</taxon>
        <taxon>Neopterygii</taxon>
        <taxon>Teleostei</taxon>
        <taxon>Ostariophysi</taxon>
        <taxon>Siluriformes</taxon>
        <taxon>Bagridae</taxon>
        <taxon>Hemibagrus</taxon>
    </lineage>
</organism>
<feature type="region of interest" description="Disordered" evidence="1">
    <location>
        <begin position="945"/>
        <end position="979"/>
    </location>
</feature>
<feature type="domain" description="DUF4585" evidence="2">
    <location>
        <begin position="1114"/>
        <end position="1182"/>
    </location>
</feature>
<dbReference type="OrthoDB" id="8943752at2759"/>
<dbReference type="Proteomes" id="UP000824219">
    <property type="component" value="Linkage Group LG18"/>
</dbReference>
<name>A0A9D3NFP8_9TELE</name>
<dbReference type="Pfam" id="PF15232">
    <property type="entry name" value="DUF4585"/>
    <property type="match status" value="1"/>
</dbReference>
<dbReference type="EMBL" id="JAHKSW010000018">
    <property type="protein sequence ID" value="KAG7321402.1"/>
    <property type="molecule type" value="Genomic_DNA"/>
</dbReference>